<proteinExistence type="predicted"/>
<accession>A0A8E2JY22</accession>
<gene>
    <name evidence="2" type="ORF">AOQ84DRAFT_283344</name>
</gene>
<dbReference type="AlphaFoldDB" id="A0A8E2JY22"/>
<feature type="region of interest" description="Disordered" evidence="1">
    <location>
        <begin position="115"/>
        <end position="136"/>
    </location>
</feature>
<evidence type="ECO:0000313" key="3">
    <source>
        <dbReference type="Proteomes" id="UP000250140"/>
    </source>
</evidence>
<dbReference type="OrthoDB" id="5327145at2759"/>
<organism evidence="2 3">
    <name type="scientific">Glonium stellatum</name>
    <dbReference type="NCBI Taxonomy" id="574774"/>
    <lineage>
        <taxon>Eukaryota</taxon>
        <taxon>Fungi</taxon>
        <taxon>Dikarya</taxon>
        <taxon>Ascomycota</taxon>
        <taxon>Pezizomycotina</taxon>
        <taxon>Dothideomycetes</taxon>
        <taxon>Pleosporomycetidae</taxon>
        <taxon>Gloniales</taxon>
        <taxon>Gloniaceae</taxon>
        <taxon>Glonium</taxon>
    </lineage>
</organism>
<evidence type="ECO:0000313" key="2">
    <source>
        <dbReference type="EMBL" id="OCL13337.1"/>
    </source>
</evidence>
<name>A0A8E2JY22_9PEZI</name>
<feature type="region of interest" description="Disordered" evidence="1">
    <location>
        <begin position="243"/>
        <end position="319"/>
    </location>
</feature>
<dbReference type="EMBL" id="KV748735">
    <property type="protein sequence ID" value="OCL13337.1"/>
    <property type="molecule type" value="Genomic_DNA"/>
</dbReference>
<feature type="region of interest" description="Disordered" evidence="1">
    <location>
        <begin position="199"/>
        <end position="225"/>
    </location>
</feature>
<sequence>MELLAANDQENLVHSLQTAATGKQLNNGLKGFGSKTPGNKPPKTPFKIPLNDENAPFKAGKSVLGTTKKANRDILTGGKKGGDLDKNAFVTPAGPRTRAPLGMKTTNAKTKAFETPAPLSGSAKTQKKTSPRLRRPKVKIHQAEPVKDDALEGEREIEYMPPRGIPLPDEPEDWPSDMKYPMLEGANFTRGIYSTYFNPVGDDGLTRSEREDLEQKAKEDKKNEDIMQKALDDMFKEVEKSVAEGLLGKKKDSTIEERENSRKAPPARKPLASKAPSTVDSKSAAAALSPLPKSDFAAPTTAIKSRLPSRLVSSKKPMLMNPSVARHAAATTASRTTIGYSQGRIAPSSTRKPLSNLVRNAPASTVSNTRGRAISTPAVPSSRGLSRASSEATITPGRFAKNDFTYEAEDELLEKMQHANFDEVDDEDLEDCMRGYMPASLLDDDEYDDFRLEVPVI</sequence>
<feature type="compositionally biased region" description="Basic residues" evidence="1">
    <location>
        <begin position="125"/>
        <end position="136"/>
    </location>
</feature>
<feature type="compositionally biased region" description="Basic and acidic residues" evidence="1">
    <location>
        <begin position="204"/>
        <end position="225"/>
    </location>
</feature>
<feature type="compositionally biased region" description="Basic and acidic residues" evidence="1">
    <location>
        <begin position="243"/>
        <end position="262"/>
    </location>
</feature>
<evidence type="ECO:0000256" key="1">
    <source>
        <dbReference type="SAM" id="MobiDB-lite"/>
    </source>
</evidence>
<feature type="compositionally biased region" description="Low complexity" evidence="1">
    <location>
        <begin position="281"/>
        <end position="294"/>
    </location>
</feature>
<keyword evidence="3" id="KW-1185">Reference proteome</keyword>
<protein>
    <submittedName>
        <fullName evidence="2">Uncharacterized protein</fullName>
    </submittedName>
</protein>
<dbReference type="Proteomes" id="UP000250140">
    <property type="component" value="Unassembled WGS sequence"/>
</dbReference>
<feature type="region of interest" description="Disordered" evidence="1">
    <location>
        <begin position="362"/>
        <end position="391"/>
    </location>
</feature>
<reference evidence="2 3" key="1">
    <citation type="journal article" date="2016" name="Nat. Commun.">
        <title>Ectomycorrhizal ecology is imprinted in the genome of the dominant symbiotic fungus Cenococcum geophilum.</title>
        <authorList>
            <consortium name="DOE Joint Genome Institute"/>
            <person name="Peter M."/>
            <person name="Kohler A."/>
            <person name="Ohm R.A."/>
            <person name="Kuo A."/>
            <person name="Krutzmann J."/>
            <person name="Morin E."/>
            <person name="Arend M."/>
            <person name="Barry K.W."/>
            <person name="Binder M."/>
            <person name="Choi C."/>
            <person name="Clum A."/>
            <person name="Copeland A."/>
            <person name="Grisel N."/>
            <person name="Haridas S."/>
            <person name="Kipfer T."/>
            <person name="LaButti K."/>
            <person name="Lindquist E."/>
            <person name="Lipzen A."/>
            <person name="Maire R."/>
            <person name="Meier B."/>
            <person name="Mihaltcheva S."/>
            <person name="Molinier V."/>
            <person name="Murat C."/>
            <person name="Poggeler S."/>
            <person name="Quandt C.A."/>
            <person name="Sperisen C."/>
            <person name="Tritt A."/>
            <person name="Tisserant E."/>
            <person name="Crous P.W."/>
            <person name="Henrissat B."/>
            <person name="Nehls U."/>
            <person name="Egli S."/>
            <person name="Spatafora J.W."/>
            <person name="Grigoriev I.V."/>
            <person name="Martin F.M."/>
        </authorList>
    </citation>
    <scope>NUCLEOTIDE SEQUENCE [LARGE SCALE GENOMIC DNA]</scope>
    <source>
        <strain evidence="2 3">CBS 207.34</strain>
    </source>
</reference>